<dbReference type="PANTHER" id="PTHR43037">
    <property type="entry name" value="UNNAMED PRODUCT-RELATED"/>
    <property type="match status" value="1"/>
</dbReference>
<dbReference type="Pfam" id="PF10503">
    <property type="entry name" value="Esterase_PHB"/>
    <property type="match status" value="1"/>
</dbReference>
<dbReference type="InterPro" id="IPR029058">
    <property type="entry name" value="AB_hydrolase_fold"/>
</dbReference>
<accession>A0A926NIS3</accession>
<dbReference type="AlphaFoldDB" id="A0A926NIS3"/>
<dbReference type="EMBL" id="JACXAI010000012">
    <property type="protein sequence ID" value="MBD1380768.1"/>
    <property type="molecule type" value="Genomic_DNA"/>
</dbReference>
<keyword evidence="4" id="KW-1185">Reference proteome</keyword>
<dbReference type="RefSeq" id="WP_191158367.1">
    <property type="nucleotide sequence ID" value="NZ_JACXAI010000012.1"/>
</dbReference>
<evidence type="ECO:0000256" key="2">
    <source>
        <dbReference type="ARBA" id="ARBA00022801"/>
    </source>
</evidence>
<name>A0A926NIS3_9BACI</name>
<dbReference type="InterPro" id="IPR050955">
    <property type="entry name" value="Plant_Biomass_Hydrol_Est"/>
</dbReference>
<dbReference type="GO" id="GO:0005576">
    <property type="term" value="C:extracellular region"/>
    <property type="evidence" value="ECO:0007669"/>
    <property type="project" value="InterPro"/>
</dbReference>
<dbReference type="GO" id="GO:0016787">
    <property type="term" value="F:hydrolase activity"/>
    <property type="evidence" value="ECO:0007669"/>
    <property type="project" value="UniProtKB-KW"/>
</dbReference>
<organism evidence="3 4">
    <name type="scientific">Metabacillus arenae</name>
    <dbReference type="NCBI Taxonomy" id="2771434"/>
    <lineage>
        <taxon>Bacteria</taxon>
        <taxon>Bacillati</taxon>
        <taxon>Bacillota</taxon>
        <taxon>Bacilli</taxon>
        <taxon>Bacillales</taxon>
        <taxon>Bacillaceae</taxon>
        <taxon>Metabacillus</taxon>
    </lineage>
</organism>
<dbReference type="InterPro" id="IPR010126">
    <property type="entry name" value="Esterase_phb"/>
</dbReference>
<keyword evidence="2" id="KW-0378">Hydrolase</keyword>
<evidence type="ECO:0000313" key="3">
    <source>
        <dbReference type="EMBL" id="MBD1380768.1"/>
    </source>
</evidence>
<dbReference type="SUPFAM" id="SSF53474">
    <property type="entry name" value="alpha/beta-Hydrolases"/>
    <property type="match status" value="2"/>
</dbReference>
<reference evidence="3" key="1">
    <citation type="submission" date="2020-09" db="EMBL/GenBank/DDBJ databases">
        <title>A novel bacterium of genus Bacillus, isolated from South China Sea.</title>
        <authorList>
            <person name="Huang H."/>
            <person name="Mo K."/>
            <person name="Hu Y."/>
        </authorList>
    </citation>
    <scope>NUCLEOTIDE SEQUENCE</scope>
    <source>
        <strain evidence="3">IB182487</strain>
    </source>
</reference>
<gene>
    <name evidence="3" type="ORF">IC621_11050</name>
</gene>
<sequence length="310" mass="34341">MGSFSVNTYGGYKYKLYVPSQYKVGNDVPLLVMLHGCKQNPVDFAEGTKMNQLAEQENFIVLYPEMNRLFNPFNPAQYNLDGCWNWFLDYNHHRLGGQPQVIKGMIDDVKKNYNITPNMVYAAGLSAGGAMASILGVTYPDVFNGIGICSGLPYEAADVFILADPTAQTAKEVMIQGTADPYMCGVKAFNEMGRFKRKMPVIVFHGTSDTTVHPINGQHVIIQWTQTNFLVEGGQGKADVTPALQQTGIMNGRSYTQHIYNGKDEISLMELWMIDRMGHTWSGGSSNGSYTDPLGPDASSILWGFLTKHH</sequence>
<dbReference type="PANTHER" id="PTHR43037:SF1">
    <property type="entry name" value="BLL1128 PROTEIN"/>
    <property type="match status" value="1"/>
</dbReference>
<proteinExistence type="predicted"/>
<comment type="caution">
    <text evidence="3">The sequence shown here is derived from an EMBL/GenBank/DDBJ whole genome shotgun (WGS) entry which is preliminary data.</text>
</comment>
<evidence type="ECO:0000256" key="1">
    <source>
        <dbReference type="ARBA" id="ARBA00022729"/>
    </source>
</evidence>
<protein>
    <submittedName>
        <fullName evidence="3">PHB depolymerase family esterase</fullName>
    </submittedName>
</protein>
<keyword evidence="1" id="KW-0732">Signal</keyword>
<evidence type="ECO:0000313" key="4">
    <source>
        <dbReference type="Proteomes" id="UP000626844"/>
    </source>
</evidence>
<dbReference type="Proteomes" id="UP000626844">
    <property type="component" value="Unassembled WGS sequence"/>
</dbReference>
<dbReference type="Gene3D" id="3.40.50.1820">
    <property type="entry name" value="alpha/beta hydrolase"/>
    <property type="match status" value="1"/>
</dbReference>
<dbReference type="NCBIfam" id="TIGR01840">
    <property type="entry name" value="esterase_phb"/>
    <property type="match status" value="1"/>
</dbReference>